<feature type="domain" description="Type III restriction/modification enzyme methylation subunit" evidence="2">
    <location>
        <begin position="42"/>
        <end position="97"/>
    </location>
</feature>
<gene>
    <name evidence="3" type="ORF">STHERMO_0983</name>
</gene>
<accession>A0A8D6UB71</accession>
<feature type="region of interest" description="Disordered" evidence="1">
    <location>
        <begin position="167"/>
        <end position="189"/>
    </location>
</feature>
<evidence type="ECO:0000259" key="2">
    <source>
        <dbReference type="Pfam" id="PF12564"/>
    </source>
</evidence>
<name>A0A8D6UB71_STRTR</name>
<dbReference type="Proteomes" id="UP000509791">
    <property type="component" value="Chromosome"/>
</dbReference>
<sequence>MAKIEPKIFDELKTALVSFGDKYFVGEELNRSKLTDDLRNYDEALLSKLFEVDFIKQHFIKEVAGQKLFQIEQLEEAVLYNDYWDTSYTKYENRVGLASKGKFLEDSQDVVLDFPFKDCVLTASMTKENNEEGYDDAFLNEVIEKDEIDRLFDKKVFVNVKRFGDNQGAQHSTAQHSTAQHSTAQHSGR</sequence>
<proteinExistence type="predicted"/>
<evidence type="ECO:0000313" key="4">
    <source>
        <dbReference type="Proteomes" id="UP000509791"/>
    </source>
</evidence>
<dbReference type="Pfam" id="PF12564">
    <property type="entry name" value="TypeIII_RM_meth"/>
    <property type="match status" value="1"/>
</dbReference>
<reference evidence="3 4" key="1">
    <citation type="submission" date="2020-06" db="EMBL/GenBank/DDBJ databases">
        <authorList>
            <person name="Chuat V."/>
        </authorList>
    </citation>
    <scope>NUCLEOTIDE SEQUENCE [LARGE SCALE GENOMIC DNA]</scope>
    <source>
        <strain evidence="3">STH_CIRM_998</strain>
    </source>
</reference>
<evidence type="ECO:0000313" key="3">
    <source>
        <dbReference type="EMBL" id="CAD0152264.1"/>
    </source>
</evidence>
<dbReference type="InterPro" id="IPR022221">
    <property type="entry name" value="TypeIII_RM_meth"/>
</dbReference>
<evidence type="ECO:0000256" key="1">
    <source>
        <dbReference type="SAM" id="MobiDB-lite"/>
    </source>
</evidence>
<dbReference type="EMBL" id="LR822027">
    <property type="protein sequence ID" value="CAD0152264.1"/>
    <property type="molecule type" value="Genomic_DNA"/>
</dbReference>
<organism evidence="3 4">
    <name type="scientific">Streptococcus thermophilus</name>
    <dbReference type="NCBI Taxonomy" id="1308"/>
    <lineage>
        <taxon>Bacteria</taxon>
        <taxon>Bacillati</taxon>
        <taxon>Bacillota</taxon>
        <taxon>Bacilli</taxon>
        <taxon>Lactobacillales</taxon>
        <taxon>Streptococcaceae</taxon>
        <taxon>Streptococcus</taxon>
    </lineage>
</organism>
<dbReference type="AlphaFoldDB" id="A0A8D6UB71"/>
<protein>
    <recommendedName>
        <fullName evidence="2">Type III restriction/modification enzyme methylation subunit domain-containing protein</fullName>
    </recommendedName>
</protein>